<evidence type="ECO:0000256" key="6">
    <source>
        <dbReference type="SAM" id="MobiDB-lite"/>
    </source>
</evidence>
<dbReference type="SMART" id="SM00835">
    <property type="entry name" value="Cupin_1"/>
    <property type="match status" value="1"/>
</dbReference>
<evidence type="ECO:0000256" key="2">
    <source>
        <dbReference type="ARBA" id="ARBA00007456"/>
    </source>
</evidence>
<dbReference type="GO" id="GO:0005576">
    <property type="term" value="C:extracellular region"/>
    <property type="evidence" value="ECO:0007669"/>
    <property type="project" value="UniProtKB-SubCell"/>
</dbReference>
<feature type="chain" id="PRO_5040231472" evidence="7">
    <location>
        <begin position="19"/>
        <end position="250"/>
    </location>
</feature>
<dbReference type="PRINTS" id="PR00325">
    <property type="entry name" value="GERMIN"/>
</dbReference>
<dbReference type="Proteomes" id="UP000736335">
    <property type="component" value="Unassembled WGS sequence"/>
</dbReference>
<feature type="signal peptide" evidence="7">
    <location>
        <begin position="1"/>
        <end position="18"/>
    </location>
</feature>
<dbReference type="Pfam" id="PF00190">
    <property type="entry name" value="Cupin_1"/>
    <property type="match status" value="1"/>
</dbReference>
<reference evidence="9" key="2">
    <citation type="submission" date="2020-11" db="EMBL/GenBank/DDBJ databases">
        <authorList>
            <consortium name="DOE Joint Genome Institute"/>
            <person name="Kuo A."/>
            <person name="Miyauchi S."/>
            <person name="Kiss E."/>
            <person name="Drula E."/>
            <person name="Kohler A."/>
            <person name="Sanchez-Garcia M."/>
            <person name="Andreopoulos B."/>
            <person name="Barry K.W."/>
            <person name="Bonito G."/>
            <person name="Buee M."/>
            <person name="Carver A."/>
            <person name="Chen C."/>
            <person name="Cichocki N."/>
            <person name="Clum A."/>
            <person name="Culley D."/>
            <person name="Crous P.W."/>
            <person name="Fauchery L."/>
            <person name="Girlanda M."/>
            <person name="Hayes R."/>
            <person name="Keri Z."/>
            <person name="Labutti K."/>
            <person name="Lipzen A."/>
            <person name="Lombard V."/>
            <person name="Magnuson J."/>
            <person name="Maillard F."/>
            <person name="Morin E."/>
            <person name="Murat C."/>
            <person name="Nolan M."/>
            <person name="Ohm R."/>
            <person name="Pangilinan J."/>
            <person name="Pereira M."/>
            <person name="Perotto S."/>
            <person name="Peter M."/>
            <person name="Riley R."/>
            <person name="Sitrit Y."/>
            <person name="Stielow B."/>
            <person name="Szollosi G."/>
            <person name="Zifcakova L."/>
            <person name="Stursova M."/>
            <person name="Spatafora J.W."/>
            <person name="Tedersoo L."/>
            <person name="Vaario L.-M."/>
            <person name="Yamada A."/>
            <person name="Yan M."/>
            <person name="Wang P."/>
            <person name="Xu J."/>
            <person name="Bruns T."/>
            <person name="Baldrian P."/>
            <person name="Vilgalys R."/>
            <person name="Henrissat B."/>
            <person name="Grigoriev I.V."/>
            <person name="Hibbett D."/>
            <person name="Nagy L.G."/>
            <person name="Martin F.M."/>
        </authorList>
    </citation>
    <scope>NUCLEOTIDE SEQUENCE</scope>
    <source>
        <strain evidence="9">UH-Tt-Lm1</strain>
    </source>
</reference>
<dbReference type="PROSITE" id="PS00725">
    <property type="entry name" value="GERMIN"/>
    <property type="match status" value="1"/>
</dbReference>
<dbReference type="InterPro" id="IPR014710">
    <property type="entry name" value="RmlC-like_jellyroll"/>
</dbReference>
<comment type="caution">
    <text evidence="9">The sequence shown here is derived from an EMBL/GenBank/DDBJ whole genome shotgun (WGS) entry which is preliminary data.</text>
</comment>
<evidence type="ECO:0000313" key="9">
    <source>
        <dbReference type="EMBL" id="KAF9790710.1"/>
    </source>
</evidence>
<dbReference type="SUPFAM" id="SSF51182">
    <property type="entry name" value="RmlC-like cupins"/>
    <property type="match status" value="1"/>
</dbReference>
<sequence length="250" mass="26631">MKFSTFILTISAAACISAQNTTNTNATRTAELLEGLQKAPTRLARLNVLGENTDWLFDFTSGLGTTRSAGGNVTAANVANFPALFANGLAMTIGQMEPCGMNTPHTHPRATEILYLVNGEMEAGFIEENGARFVKNTLTKGQGTLFPQGSIHYQTNTGCDPVLFVAVLNNEDPGSSQIAQRFFGLPPNVTQATLGDIGLQEVNDLSTGIPDSMAIGLDQCLQKCGLTRGNQTMGQQQPRTSDNALSLNMK</sequence>
<dbReference type="AlphaFoldDB" id="A0A9P6HQI0"/>
<dbReference type="PROSITE" id="PS51257">
    <property type="entry name" value="PROKAR_LIPOPROTEIN"/>
    <property type="match status" value="1"/>
</dbReference>
<keyword evidence="3" id="KW-0964">Secreted</keyword>
<evidence type="ECO:0000256" key="3">
    <source>
        <dbReference type="ARBA" id="ARBA00022525"/>
    </source>
</evidence>
<evidence type="ECO:0000256" key="4">
    <source>
        <dbReference type="ARBA" id="ARBA00022723"/>
    </source>
</evidence>
<name>A0A9P6HQI0_9AGAM</name>
<evidence type="ECO:0000313" key="10">
    <source>
        <dbReference type="Proteomes" id="UP000736335"/>
    </source>
</evidence>
<dbReference type="GO" id="GO:0030145">
    <property type="term" value="F:manganese ion binding"/>
    <property type="evidence" value="ECO:0007669"/>
    <property type="project" value="InterPro"/>
</dbReference>
<evidence type="ECO:0000256" key="5">
    <source>
        <dbReference type="ARBA" id="ARBA00023211"/>
    </source>
</evidence>
<evidence type="ECO:0000256" key="7">
    <source>
        <dbReference type="SAM" id="SignalP"/>
    </source>
</evidence>
<dbReference type="InterPro" id="IPR011051">
    <property type="entry name" value="RmlC_Cupin_sf"/>
</dbReference>
<keyword evidence="10" id="KW-1185">Reference proteome</keyword>
<comment type="subcellular location">
    <subcellularLocation>
        <location evidence="1">Secreted</location>
    </subcellularLocation>
</comment>
<dbReference type="OrthoDB" id="1921208at2759"/>
<keyword evidence="7" id="KW-0732">Signal</keyword>
<evidence type="ECO:0000259" key="8">
    <source>
        <dbReference type="SMART" id="SM00835"/>
    </source>
</evidence>
<accession>A0A9P6HQI0</accession>
<dbReference type="InterPro" id="IPR001929">
    <property type="entry name" value="Germin"/>
</dbReference>
<feature type="region of interest" description="Disordered" evidence="6">
    <location>
        <begin position="229"/>
        <end position="250"/>
    </location>
</feature>
<gene>
    <name evidence="9" type="ORF">BJ322DRAFT_1037975</name>
</gene>
<keyword evidence="4" id="KW-0479">Metal-binding</keyword>
<dbReference type="PANTHER" id="PTHR31238">
    <property type="entry name" value="GERMIN-LIKE PROTEIN SUBFAMILY 3 MEMBER 3"/>
    <property type="match status" value="1"/>
</dbReference>
<feature type="domain" description="Cupin type-1" evidence="8">
    <location>
        <begin position="57"/>
        <end position="203"/>
    </location>
</feature>
<evidence type="ECO:0000256" key="1">
    <source>
        <dbReference type="ARBA" id="ARBA00004613"/>
    </source>
</evidence>
<protein>
    <submittedName>
        <fullName evidence="9">RmlC-like cupin</fullName>
    </submittedName>
</protein>
<comment type="similarity">
    <text evidence="2">Belongs to the germin family.</text>
</comment>
<dbReference type="CDD" id="cd02241">
    <property type="entry name" value="cupin_OxOx"/>
    <property type="match status" value="1"/>
</dbReference>
<reference evidence="9" key="1">
    <citation type="journal article" date="2020" name="Nat. Commun.">
        <title>Large-scale genome sequencing of mycorrhizal fungi provides insights into the early evolution of symbiotic traits.</title>
        <authorList>
            <person name="Miyauchi S."/>
            <person name="Kiss E."/>
            <person name="Kuo A."/>
            <person name="Drula E."/>
            <person name="Kohler A."/>
            <person name="Sanchez-Garcia M."/>
            <person name="Morin E."/>
            <person name="Andreopoulos B."/>
            <person name="Barry K.W."/>
            <person name="Bonito G."/>
            <person name="Buee M."/>
            <person name="Carver A."/>
            <person name="Chen C."/>
            <person name="Cichocki N."/>
            <person name="Clum A."/>
            <person name="Culley D."/>
            <person name="Crous P.W."/>
            <person name="Fauchery L."/>
            <person name="Girlanda M."/>
            <person name="Hayes R.D."/>
            <person name="Keri Z."/>
            <person name="LaButti K."/>
            <person name="Lipzen A."/>
            <person name="Lombard V."/>
            <person name="Magnuson J."/>
            <person name="Maillard F."/>
            <person name="Murat C."/>
            <person name="Nolan M."/>
            <person name="Ohm R.A."/>
            <person name="Pangilinan J."/>
            <person name="Pereira M.F."/>
            <person name="Perotto S."/>
            <person name="Peter M."/>
            <person name="Pfister S."/>
            <person name="Riley R."/>
            <person name="Sitrit Y."/>
            <person name="Stielow J.B."/>
            <person name="Szollosi G."/>
            <person name="Zifcakova L."/>
            <person name="Stursova M."/>
            <person name="Spatafora J.W."/>
            <person name="Tedersoo L."/>
            <person name="Vaario L.M."/>
            <person name="Yamada A."/>
            <person name="Yan M."/>
            <person name="Wang P."/>
            <person name="Xu J."/>
            <person name="Bruns T."/>
            <person name="Baldrian P."/>
            <person name="Vilgalys R."/>
            <person name="Dunand C."/>
            <person name="Henrissat B."/>
            <person name="Grigoriev I.V."/>
            <person name="Hibbett D."/>
            <person name="Nagy L.G."/>
            <person name="Martin F.M."/>
        </authorList>
    </citation>
    <scope>NUCLEOTIDE SEQUENCE</scope>
    <source>
        <strain evidence="9">UH-Tt-Lm1</strain>
    </source>
</reference>
<dbReference type="InterPro" id="IPR019780">
    <property type="entry name" value="Germin_Mn-BS"/>
</dbReference>
<keyword evidence="5" id="KW-0464">Manganese</keyword>
<proteinExistence type="inferred from homology"/>
<dbReference type="InterPro" id="IPR006045">
    <property type="entry name" value="Cupin_1"/>
</dbReference>
<dbReference type="EMBL" id="WIUZ02000002">
    <property type="protein sequence ID" value="KAF9790710.1"/>
    <property type="molecule type" value="Genomic_DNA"/>
</dbReference>
<organism evidence="9 10">
    <name type="scientific">Thelephora terrestris</name>
    <dbReference type="NCBI Taxonomy" id="56493"/>
    <lineage>
        <taxon>Eukaryota</taxon>
        <taxon>Fungi</taxon>
        <taxon>Dikarya</taxon>
        <taxon>Basidiomycota</taxon>
        <taxon>Agaricomycotina</taxon>
        <taxon>Agaricomycetes</taxon>
        <taxon>Thelephorales</taxon>
        <taxon>Thelephoraceae</taxon>
        <taxon>Thelephora</taxon>
    </lineage>
</organism>
<dbReference type="Gene3D" id="2.60.120.10">
    <property type="entry name" value="Jelly Rolls"/>
    <property type="match status" value="1"/>
</dbReference>